<dbReference type="AlphaFoldDB" id="A0AAD2H6K8"/>
<dbReference type="EMBL" id="CAVNYO010000162">
    <property type="protein sequence ID" value="CAK5270261.1"/>
    <property type="molecule type" value="Genomic_DNA"/>
</dbReference>
<dbReference type="EMBL" id="CAVNYO010000152">
    <property type="protein sequence ID" value="CAK5269761.1"/>
    <property type="molecule type" value="Genomic_DNA"/>
</dbReference>
<protein>
    <submittedName>
        <fullName evidence="2">Uncharacterized protein</fullName>
    </submittedName>
</protein>
<evidence type="ECO:0000313" key="2">
    <source>
        <dbReference type="EMBL" id="CAK5270261.1"/>
    </source>
</evidence>
<gene>
    <name evidence="1" type="ORF">MYCIT1_LOCUS13727</name>
    <name evidence="2" type="ORF">MYCIT1_LOCUS14529</name>
</gene>
<accession>A0AAD2H6K8</accession>
<dbReference type="Proteomes" id="UP001295794">
    <property type="component" value="Unassembled WGS sequence"/>
</dbReference>
<sequence length="60" mass="6683">MCSKTPYATVKSHAQPTVGSCSLKHCHFLIGMSRDGVKFWTRKMENAAFGAKTRYTTRGT</sequence>
<proteinExistence type="predicted"/>
<reference evidence="2" key="1">
    <citation type="submission" date="2023-11" db="EMBL/GenBank/DDBJ databases">
        <authorList>
            <person name="De Vega J J."/>
            <person name="De Vega J J."/>
        </authorList>
    </citation>
    <scope>NUCLEOTIDE SEQUENCE</scope>
</reference>
<organism evidence="2 3">
    <name type="scientific">Mycena citricolor</name>
    <dbReference type="NCBI Taxonomy" id="2018698"/>
    <lineage>
        <taxon>Eukaryota</taxon>
        <taxon>Fungi</taxon>
        <taxon>Dikarya</taxon>
        <taxon>Basidiomycota</taxon>
        <taxon>Agaricomycotina</taxon>
        <taxon>Agaricomycetes</taxon>
        <taxon>Agaricomycetidae</taxon>
        <taxon>Agaricales</taxon>
        <taxon>Marasmiineae</taxon>
        <taxon>Mycenaceae</taxon>
        <taxon>Mycena</taxon>
    </lineage>
</organism>
<evidence type="ECO:0000313" key="1">
    <source>
        <dbReference type="EMBL" id="CAK5269761.1"/>
    </source>
</evidence>
<feature type="non-terminal residue" evidence="2">
    <location>
        <position position="60"/>
    </location>
</feature>
<name>A0AAD2H6K8_9AGAR</name>
<evidence type="ECO:0000313" key="3">
    <source>
        <dbReference type="Proteomes" id="UP001295794"/>
    </source>
</evidence>
<comment type="caution">
    <text evidence="2">The sequence shown here is derived from an EMBL/GenBank/DDBJ whole genome shotgun (WGS) entry which is preliminary data.</text>
</comment>
<keyword evidence="3" id="KW-1185">Reference proteome</keyword>